<name>A0AAW2U9Y9_SESRA</name>
<sequence length="114" mass="13153">MRTKGTSLISCFPRHFQLGLRLKNVICSRDGRQTTLVSMSKDIQRQYDRLDAIALIVARIKEVYAIPDRYTRYGIKMTEGSFVQENGVTMLFLVEKLKDLKVGLHNETYIDVIL</sequence>
<dbReference type="AlphaFoldDB" id="A0AAW2U9Y9"/>
<reference evidence="1" key="2">
    <citation type="journal article" date="2024" name="Plant">
        <title>Genomic evolution and insights into agronomic trait innovations of Sesamum species.</title>
        <authorList>
            <person name="Miao H."/>
            <person name="Wang L."/>
            <person name="Qu L."/>
            <person name="Liu H."/>
            <person name="Sun Y."/>
            <person name="Le M."/>
            <person name="Wang Q."/>
            <person name="Wei S."/>
            <person name="Zheng Y."/>
            <person name="Lin W."/>
            <person name="Duan Y."/>
            <person name="Cao H."/>
            <person name="Xiong S."/>
            <person name="Wang X."/>
            <person name="Wei L."/>
            <person name="Li C."/>
            <person name="Ma Q."/>
            <person name="Ju M."/>
            <person name="Zhao R."/>
            <person name="Li G."/>
            <person name="Mu C."/>
            <person name="Tian Q."/>
            <person name="Mei H."/>
            <person name="Zhang T."/>
            <person name="Gao T."/>
            <person name="Zhang H."/>
        </authorList>
    </citation>
    <scope>NUCLEOTIDE SEQUENCE</scope>
    <source>
        <strain evidence="1">G02</strain>
    </source>
</reference>
<evidence type="ECO:0000313" key="1">
    <source>
        <dbReference type="EMBL" id="KAL0413222.1"/>
    </source>
</evidence>
<protein>
    <submittedName>
        <fullName evidence="1">Uncharacterized protein</fullName>
    </submittedName>
</protein>
<dbReference type="EMBL" id="JACGWJ010000006">
    <property type="protein sequence ID" value="KAL0413222.1"/>
    <property type="molecule type" value="Genomic_DNA"/>
</dbReference>
<comment type="caution">
    <text evidence="1">The sequence shown here is derived from an EMBL/GenBank/DDBJ whole genome shotgun (WGS) entry which is preliminary data.</text>
</comment>
<gene>
    <name evidence="1" type="ORF">Sradi_1523900</name>
</gene>
<organism evidence="1">
    <name type="scientific">Sesamum radiatum</name>
    <name type="common">Black benniseed</name>
    <dbReference type="NCBI Taxonomy" id="300843"/>
    <lineage>
        <taxon>Eukaryota</taxon>
        <taxon>Viridiplantae</taxon>
        <taxon>Streptophyta</taxon>
        <taxon>Embryophyta</taxon>
        <taxon>Tracheophyta</taxon>
        <taxon>Spermatophyta</taxon>
        <taxon>Magnoliopsida</taxon>
        <taxon>eudicotyledons</taxon>
        <taxon>Gunneridae</taxon>
        <taxon>Pentapetalae</taxon>
        <taxon>asterids</taxon>
        <taxon>lamiids</taxon>
        <taxon>Lamiales</taxon>
        <taxon>Pedaliaceae</taxon>
        <taxon>Sesamum</taxon>
    </lineage>
</organism>
<reference evidence="1" key="1">
    <citation type="submission" date="2020-06" db="EMBL/GenBank/DDBJ databases">
        <authorList>
            <person name="Li T."/>
            <person name="Hu X."/>
            <person name="Zhang T."/>
            <person name="Song X."/>
            <person name="Zhang H."/>
            <person name="Dai N."/>
            <person name="Sheng W."/>
            <person name="Hou X."/>
            <person name="Wei L."/>
        </authorList>
    </citation>
    <scope>NUCLEOTIDE SEQUENCE</scope>
    <source>
        <strain evidence="1">G02</strain>
        <tissue evidence="1">Leaf</tissue>
    </source>
</reference>
<accession>A0AAW2U9Y9</accession>
<proteinExistence type="predicted"/>